<organism evidence="1 2">
    <name type="scientific">Rhinolophus ferrumequinum</name>
    <name type="common">Greater horseshoe bat</name>
    <dbReference type="NCBI Taxonomy" id="59479"/>
    <lineage>
        <taxon>Eukaryota</taxon>
        <taxon>Metazoa</taxon>
        <taxon>Chordata</taxon>
        <taxon>Craniata</taxon>
        <taxon>Vertebrata</taxon>
        <taxon>Euteleostomi</taxon>
        <taxon>Mammalia</taxon>
        <taxon>Eutheria</taxon>
        <taxon>Laurasiatheria</taxon>
        <taxon>Chiroptera</taxon>
        <taxon>Yinpterochiroptera</taxon>
        <taxon>Rhinolophoidea</taxon>
        <taxon>Rhinolophidae</taxon>
        <taxon>Rhinolophinae</taxon>
        <taxon>Rhinolophus</taxon>
    </lineage>
</organism>
<dbReference type="Ensembl" id="ENSRFET00010023550.1">
    <property type="protein sequence ID" value="ENSRFEP00010021637.1"/>
    <property type="gene ID" value="ENSRFEG00010014540.1"/>
</dbReference>
<accession>A0A671F7K3</accession>
<dbReference type="GeneTree" id="ENSGT00910000147704"/>
<evidence type="ECO:0000313" key="1">
    <source>
        <dbReference type="Ensembl" id="ENSRFEP00010021637.1"/>
    </source>
</evidence>
<dbReference type="Proteomes" id="UP000472240">
    <property type="component" value="Unplaced"/>
</dbReference>
<reference evidence="1" key="1">
    <citation type="submission" date="2025-08" db="UniProtKB">
        <authorList>
            <consortium name="Ensembl"/>
        </authorList>
    </citation>
    <scope>IDENTIFICATION</scope>
</reference>
<dbReference type="AlphaFoldDB" id="A0A671F7K3"/>
<dbReference type="OMA" id="ERIQSCC"/>
<dbReference type="InParanoid" id="A0A671F7K3"/>
<name>A0A671F7K3_RHIFE</name>
<sequence length="170" mass="18698">MIGLLLEVERIQSCCHLKKAALRHADRTRPDAHGRLVDTQFTDIVGPGDGVPLGQHHGVAAGGRRSQRRVWQLGCGLRCQRLDHRGVHSPQVLKEPLHHLVPMTVVVLQGHFGDLKHRAECMRGVGLSEGDPGAVRPGKHPHLIHKKEPWPEALHQTGSTASHPKLLIVT</sequence>
<reference evidence="1" key="2">
    <citation type="submission" date="2025-09" db="UniProtKB">
        <authorList>
            <consortium name="Ensembl"/>
        </authorList>
    </citation>
    <scope>IDENTIFICATION</scope>
</reference>
<protein>
    <submittedName>
        <fullName evidence="1">Uncharacterized protein</fullName>
    </submittedName>
</protein>
<proteinExistence type="predicted"/>
<evidence type="ECO:0000313" key="2">
    <source>
        <dbReference type="Proteomes" id="UP000472240"/>
    </source>
</evidence>
<keyword evidence="2" id="KW-1185">Reference proteome</keyword>